<reference evidence="12" key="1">
    <citation type="submission" date="2009-11" db="EMBL/GenBank/DDBJ databases">
        <title>The complete chromosome 1 of Sphaerobacter thermophilus DSM 20745.</title>
        <authorList>
            <person name="Lucas S."/>
            <person name="Copeland A."/>
            <person name="Lapidus A."/>
            <person name="Glavina del Rio T."/>
            <person name="Dalin E."/>
            <person name="Tice H."/>
            <person name="Bruce D."/>
            <person name="Goodwin L."/>
            <person name="Pitluck S."/>
            <person name="Kyrpides N."/>
            <person name="Mavromatis K."/>
            <person name="Ivanova N."/>
            <person name="Mikhailova N."/>
            <person name="LaButti K.M."/>
            <person name="Clum A."/>
            <person name="Sun H.I."/>
            <person name="Brettin T."/>
            <person name="Detter J.C."/>
            <person name="Han C."/>
            <person name="Larimer F."/>
            <person name="Land M."/>
            <person name="Hauser L."/>
            <person name="Markowitz V."/>
            <person name="Cheng J.F."/>
            <person name="Hugenholtz P."/>
            <person name="Woyke T."/>
            <person name="Wu D."/>
            <person name="Steenblock K."/>
            <person name="Schneider S."/>
            <person name="Pukall R."/>
            <person name="Goeker M."/>
            <person name="Klenk H.P."/>
            <person name="Eisen J.A."/>
        </authorList>
    </citation>
    <scope>NUCLEOTIDE SEQUENCE [LARGE SCALE GENOMIC DNA]</scope>
    <source>
        <strain evidence="12">ATCC 49802 / DSM 20745 / S 6022</strain>
    </source>
</reference>
<feature type="transmembrane region" description="Helical" evidence="10">
    <location>
        <begin position="203"/>
        <end position="230"/>
    </location>
</feature>
<feature type="transmembrane region" description="Helical" evidence="10">
    <location>
        <begin position="377"/>
        <end position="395"/>
    </location>
</feature>
<evidence type="ECO:0000256" key="5">
    <source>
        <dbReference type="ARBA" id="ARBA00022679"/>
    </source>
</evidence>
<dbReference type="GO" id="GO:0004376">
    <property type="term" value="F:GPI mannosyltransferase activity"/>
    <property type="evidence" value="ECO:0007669"/>
    <property type="project" value="InterPro"/>
</dbReference>
<keyword evidence="12" id="KW-1185">Reference proteome</keyword>
<dbReference type="Pfam" id="PF04188">
    <property type="entry name" value="Mannosyl_trans2"/>
    <property type="match status" value="1"/>
</dbReference>
<evidence type="ECO:0000256" key="6">
    <source>
        <dbReference type="ARBA" id="ARBA00022692"/>
    </source>
</evidence>
<dbReference type="EMBL" id="CP001823">
    <property type="protein sequence ID" value="ACZ39793.1"/>
    <property type="molecule type" value="Genomic_DNA"/>
</dbReference>
<dbReference type="RefSeq" id="WP_012872834.1">
    <property type="nucleotide sequence ID" value="NC_013523.1"/>
</dbReference>
<feature type="transmembrane region" description="Helical" evidence="10">
    <location>
        <begin position="402"/>
        <end position="425"/>
    </location>
</feature>
<keyword evidence="4" id="KW-0328">Glycosyltransferase</keyword>
<dbReference type="AlphaFoldDB" id="D1C7E7"/>
<gene>
    <name evidence="11" type="ordered locus">Sthe_2373</name>
</gene>
<comment type="subcellular location">
    <subcellularLocation>
        <location evidence="1">Endoplasmic reticulum membrane</location>
        <topology evidence="1">Multi-pass membrane protein</topology>
    </subcellularLocation>
</comment>
<evidence type="ECO:0000313" key="11">
    <source>
        <dbReference type="EMBL" id="ACZ39793.1"/>
    </source>
</evidence>
<feature type="transmembrane region" description="Helical" evidence="10">
    <location>
        <begin position="354"/>
        <end position="371"/>
    </location>
</feature>
<dbReference type="PANTHER" id="PTHR12468">
    <property type="entry name" value="GPI MANNOSYLTRANSFERASE 2"/>
    <property type="match status" value="1"/>
</dbReference>
<organism evidence="11 12">
    <name type="scientific">Sphaerobacter thermophilus (strain ATCC 49802 / DSM 20745 / KCCM 41009 / NCIMB 13125 / S 6022)</name>
    <dbReference type="NCBI Taxonomy" id="479434"/>
    <lineage>
        <taxon>Bacteria</taxon>
        <taxon>Pseudomonadati</taxon>
        <taxon>Thermomicrobiota</taxon>
        <taxon>Thermomicrobia</taxon>
        <taxon>Sphaerobacterales</taxon>
        <taxon>Sphaerobacterineae</taxon>
        <taxon>Sphaerobacteraceae</taxon>
        <taxon>Sphaerobacter</taxon>
    </lineage>
</organism>
<evidence type="ECO:0000256" key="3">
    <source>
        <dbReference type="ARBA" id="ARBA00022502"/>
    </source>
</evidence>
<dbReference type="GO" id="GO:0031501">
    <property type="term" value="C:mannosyltransferase complex"/>
    <property type="evidence" value="ECO:0007669"/>
    <property type="project" value="TreeGrafter"/>
</dbReference>
<sequence length="426" mass="48378">MTLTQPRQAQTARRARTATRARRRGWAVLLESDLRVPLAASVVHLVLVLTFVGIASTWADSLPVVPAVGYYLQPMTGLAHTFLEPLRNWDGFWYTLIAERGYGVHPATAAFWPLYPLLLRWGYVFTGWTAPVIGLIISNVAFVGALIVLYRLIRIDYGDRVAGRAIWLLALFPTAFYFSAVYTESLFLLLTVSSVYCGRTERWGRAALLGALAAVTRNTGVLLLVPLLLLLVKQHGWNPRRWWPIGAQLALIGMAPLVFLWHLNQVWGDPLVTLHAQSEWARYQAMPWETMRVALEKLDLSWLSQLNAHPTWQTLTSSYFRWRFAESQAYDVFITLLFLPLCVYTLLKLRPAYSLYATIAFLLPMLSPSEVHPLMSIPRFVIVLFPFFIALALLLRNRVLYGAVLVLSVVQFAALLIQFSTWFWVA</sequence>
<feature type="transmembrane region" description="Helical" evidence="10">
    <location>
        <begin position="128"/>
        <end position="153"/>
    </location>
</feature>
<keyword evidence="7" id="KW-0256">Endoplasmic reticulum</keyword>
<protein>
    <recommendedName>
        <fullName evidence="13">Glycosyltransferase RgtA/B/C/D-like domain-containing protein</fullName>
    </recommendedName>
</protein>
<evidence type="ECO:0000256" key="7">
    <source>
        <dbReference type="ARBA" id="ARBA00022824"/>
    </source>
</evidence>
<dbReference type="eggNOG" id="COG5542">
    <property type="taxonomic scope" value="Bacteria"/>
</dbReference>
<keyword evidence="8 10" id="KW-1133">Transmembrane helix</keyword>
<name>D1C7E7_SPHTD</name>
<keyword evidence="5" id="KW-0808">Transferase</keyword>
<evidence type="ECO:0000256" key="2">
    <source>
        <dbReference type="ARBA" id="ARBA00004687"/>
    </source>
</evidence>
<dbReference type="OrthoDB" id="2379640at2"/>
<feature type="transmembrane region" description="Helical" evidence="10">
    <location>
        <begin position="38"/>
        <end position="59"/>
    </location>
</feature>
<dbReference type="GO" id="GO:0006506">
    <property type="term" value="P:GPI anchor biosynthetic process"/>
    <property type="evidence" value="ECO:0007669"/>
    <property type="project" value="UniProtKB-UniPathway"/>
</dbReference>
<dbReference type="GO" id="GO:0016020">
    <property type="term" value="C:membrane"/>
    <property type="evidence" value="ECO:0007669"/>
    <property type="project" value="GOC"/>
</dbReference>
<proteinExistence type="predicted"/>
<dbReference type="PANTHER" id="PTHR12468:SF2">
    <property type="entry name" value="GPI MANNOSYLTRANSFERASE 2"/>
    <property type="match status" value="1"/>
</dbReference>
<accession>D1C7E7</accession>
<dbReference type="InterPro" id="IPR007315">
    <property type="entry name" value="PIG-V/Gpi18"/>
</dbReference>
<dbReference type="GO" id="GO:0000009">
    <property type="term" value="F:alpha-1,6-mannosyltransferase activity"/>
    <property type="evidence" value="ECO:0007669"/>
    <property type="project" value="InterPro"/>
</dbReference>
<dbReference type="STRING" id="479434.Sthe_2373"/>
<dbReference type="InParanoid" id="D1C7E7"/>
<keyword evidence="6 10" id="KW-0812">Transmembrane</keyword>
<comment type="pathway">
    <text evidence="2">Glycolipid biosynthesis; glycosylphosphatidylinositol-anchor biosynthesis.</text>
</comment>
<reference evidence="11 12" key="2">
    <citation type="journal article" date="2010" name="Stand. Genomic Sci.">
        <title>Complete genome sequence of Desulfohalobium retbaense type strain (HR(100)).</title>
        <authorList>
            <person name="Spring S."/>
            <person name="Nolan M."/>
            <person name="Lapidus A."/>
            <person name="Glavina Del Rio T."/>
            <person name="Copeland A."/>
            <person name="Tice H."/>
            <person name="Cheng J.F."/>
            <person name="Lucas S."/>
            <person name="Land M."/>
            <person name="Chen F."/>
            <person name="Bruce D."/>
            <person name="Goodwin L."/>
            <person name="Pitluck S."/>
            <person name="Ivanova N."/>
            <person name="Mavromatis K."/>
            <person name="Mikhailova N."/>
            <person name="Pati A."/>
            <person name="Chen A."/>
            <person name="Palaniappan K."/>
            <person name="Hauser L."/>
            <person name="Chang Y.J."/>
            <person name="Jeffries C.D."/>
            <person name="Munk C."/>
            <person name="Kiss H."/>
            <person name="Chain P."/>
            <person name="Han C."/>
            <person name="Brettin T."/>
            <person name="Detter J.C."/>
            <person name="Schuler E."/>
            <person name="Goker M."/>
            <person name="Rohde M."/>
            <person name="Bristow J."/>
            <person name="Eisen J.A."/>
            <person name="Markowitz V."/>
            <person name="Hugenholtz P."/>
            <person name="Kyrpides N.C."/>
            <person name="Klenk H.P."/>
        </authorList>
    </citation>
    <scope>NUCLEOTIDE SEQUENCE [LARGE SCALE GENOMIC DNA]</scope>
    <source>
        <strain evidence="12">ATCC 49802 / DSM 20745 / S 6022</strain>
    </source>
</reference>
<dbReference type="Proteomes" id="UP000002027">
    <property type="component" value="Chromosome 1"/>
</dbReference>
<evidence type="ECO:0008006" key="13">
    <source>
        <dbReference type="Google" id="ProtNLM"/>
    </source>
</evidence>
<evidence type="ECO:0000256" key="4">
    <source>
        <dbReference type="ARBA" id="ARBA00022676"/>
    </source>
</evidence>
<evidence type="ECO:0000256" key="8">
    <source>
        <dbReference type="ARBA" id="ARBA00022989"/>
    </source>
</evidence>
<evidence type="ECO:0000313" key="12">
    <source>
        <dbReference type="Proteomes" id="UP000002027"/>
    </source>
</evidence>
<keyword evidence="3" id="KW-0337">GPI-anchor biosynthesis</keyword>
<evidence type="ECO:0000256" key="1">
    <source>
        <dbReference type="ARBA" id="ARBA00004477"/>
    </source>
</evidence>
<feature type="transmembrane region" description="Helical" evidence="10">
    <location>
        <begin position="242"/>
        <end position="263"/>
    </location>
</feature>
<evidence type="ECO:0000256" key="10">
    <source>
        <dbReference type="SAM" id="Phobius"/>
    </source>
</evidence>
<dbReference type="KEGG" id="sti:Sthe_2373"/>
<dbReference type="UniPathway" id="UPA00196"/>
<evidence type="ECO:0000256" key="9">
    <source>
        <dbReference type="ARBA" id="ARBA00023136"/>
    </source>
</evidence>
<keyword evidence="9 10" id="KW-0472">Membrane</keyword>
<feature type="transmembrane region" description="Helical" evidence="10">
    <location>
        <begin position="165"/>
        <end position="183"/>
    </location>
</feature>
<feature type="transmembrane region" description="Helical" evidence="10">
    <location>
        <begin position="329"/>
        <end position="347"/>
    </location>
</feature>
<dbReference type="HOGENOM" id="CLU_036370_3_1_0"/>